<organism evidence="2 3">
    <name type="scientific">Pyrobaculum aerophilum</name>
    <dbReference type="NCBI Taxonomy" id="13773"/>
    <lineage>
        <taxon>Archaea</taxon>
        <taxon>Thermoproteota</taxon>
        <taxon>Thermoprotei</taxon>
        <taxon>Thermoproteales</taxon>
        <taxon>Thermoproteaceae</taxon>
        <taxon>Pyrobaculum</taxon>
    </lineage>
</organism>
<dbReference type="Proteomes" id="UP000256877">
    <property type="component" value="Unassembled WGS sequence"/>
</dbReference>
<protein>
    <submittedName>
        <fullName evidence="2">Uncharacterized protein</fullName>
    </submittedName>
</protein>
<gene>
    <name evidence="1" type="ORF">CGL51_11095</name>
    <name evidence="2" type="ORF">CGL52_13555</name>
</gene>
<evidence type="ECO:0000313" key="1">
    <source>
        <dbReference type="EMBL" id="RFA94198.1"/>
    </source>
</evidence>
<dbReference type="EMBL" id="NMUE01000043">
    <property type="protein sequence ID" value="RFA94198.1"/>
    <property type="molecule type" value="Genomic_DNA"/>
</dbReference>
<accession>A0A371QX29</accession>
<evidence type="ECO:0000313" key="4">
    <source>
        <dbReference type="Proteomes" id="UP000257123"/>
    </source>
</evidence>
<name>A0A371QX29_9CREN</name>
<evidence type="ECO:0000313" key="2">
    <source>
        <dbReference type="EMBL" id="RFA94985.1"/>
    </source>
</evidence>
<sequence length="219" mass="25589">MKKVIIRPNIDIDNIFKTLLGESSSEITKYQRISPYEPKIGNLYLYLLHVVTVFSLCGHGEYRLSKDRAVDIVLVPRTNPPLVLIEVKRHKILRNYEEVSRLREQLKSYIKLSLERHNSLIPILVLMDSDPNMPLEKFSGEVSRLMELIKGEISKFCKYELKKDIACEKYISYVIIEHLNEEVKYIIGGIDPSIINTNGYRTFFFNPKNHRFEQALIKC</sequence>
<comment type="caution">
    <text evidence="2">The sequence shown here is derived from an EMBL/GenBank/DDBJ whole genome shotgun (WGS) entry which is preliminary data.</text>
</comment>
<dbReference type="Proteomes" id="UP000257123">
    <property type="component" value="Unassembled WGS sequence"/>
</dbReference>
<evidence type="ECO:0000313" key="3">
    <source>
        <dbReference type="Proteomes" id="UP000256877"/>
    </source>
</evidence>
<dbReference type="EMBL" id="NMUF01000067">
    <property type="protein sequence ID" value="RFA94985.1"/>
    <property type="molecule type" value="Genomic_DNA"/>
</dbReference>
<dbReference type="AlphaFoldDB" id="A0A371QX29"/>
<reference evidence="3 4" key="1">
    <citation type="submission" date="2017-07" db="EMBL/GenBank/DDBJ databases">
        <title>Draft genome sequence of aerobic hyperthermophilic archaea, Pyrobaculum aerophilum YKB31 and YKB32.</title>
        <authorList>
            <person name="Mochizuki T."/>
            <person name="Berliner A.J."/>
            <person name="Yoshida-Takashima Y."/>
            <person name="Takaki Y."/>
            <person name="Nunoura T."/>
            <person name="Takai K."/>
        </authorList>
    </citation>
    <scope>NUCLEOTIDE SEQUENCE [LARGE SCALE GENOMIC DNA]</scope>
    <source>
        <strain evidence="1 4">YKB31</strain>
        <strain evidence="2 3">YKB32</strain>
    </source>
</reference>
<proteinExistence type="predicted"/>